<accession>A0ABN9PZ92</accession>
<evidence type="ECO:0000313" key="3">
    <source>
        <dbReference type="Proteomes" id="UP001189429"/>
    </source>
</evidence>
<dbReference type="EMBL" id="CAUYUJ010001765">
    <property type="protein sequence ID" value="CAK0797508.1"/>
    <property type="molecule type" value="Genomic_DNA"/>
</dbReference>
<name>A0ABN9PZ92_9DINO</name>
<organism evidence="2 3">
    <name type="scientific">Prorocentrum cordatum</name>
    <dbReference type="NCBI Taxonomy" id="2364126"/>
    <lineage>
        <taxon>Eukaryota</taxon>
        <taxon>Sar</taxon>
        <taxon>Alveolata</taxon>
        <taxon>Dinophyceae</taxon>
        <taxon>Prorocentrales</taxon>
        <taxon>Prorocentraceae</taxon>
        <taxon>Prorocentrum</taxon>
    </lineage>
</organism>
<comment type="caution">
    <text evidence="2">The sequence shown here is derived from an EMBL/GenBank/DDBJ whole genome shotgun (WGS) entry which is preliminary data.</text>
</comment>
<proteinExistence type="predicted"/>
<keyword evidence="3" id="KW-1185">Reference proteome</keyword>
<dbReference type="Proteomes" id="UP001189429">
    <property type="component" value="Unassembled WGS sequence"/>
</dbReference>
<gene>
    <name evidence="2" type="ORF">PCOR1329_LOCUS6567</name>
</gene>
<feature type="compositionally biased region" description="Low complexity" evidence="1">
    <location>
        <begin position="10"/>
        <end position="23"/>
    </location>
</feature>
<sequence>RPRPAPPPGRAMAPAAGAPARGPVQDQLEQLDSIFGAAYFEHGRLVVTVARDLTGCMKVAHKIISKCQERFGAMVDVVTEHVKHESWVKLHEHSKQAKMAHGAEVPEYQVTKIPDGIRIPPYARESLPTLEFLLLWEEPQSLAAHRDRPGPITEAVPQPRGHLGANDFSMGLQTGSDRMCYRGDWQFLVDPKHGIGGSIDTRARPGFKLVRDDV</sequence>
<reference evidence="2" key="1">
    <citation type="submission" date="2023-10" db="EMBL/GenBank/DDBJ databases">
        <authorList>
            <person name="Chen Y."/>
            <person name="Shah S."/>
            <person name="Dougan E. K."/>
            <person name="Thang M."/>
            <person name="Chan C."/>
        </authorList>
    </citation>
    <scope>NUCLEOTIDE SEQUENCE [LARGE SCALE GENOMIC DNA]</scope>
</reference>
<feature type="region of interest" description="Disordered" evidence="1">
    <location>
        <begin position="145"/>
        <end position="166"/>
    </location>
</feature>
<feature type="non-terminal residue" evidence="2">
    <location>
        <position position="1"/>
    </location>
</feature>
<protein>
    <submittedName>
        <fullName evidence="2">Uncharacterized protein</fullName>
    </submittedName>
</protein>
<feature type="region of interest" description="Disordered" evidence="1">
    <location>
        <begin position="1"/>
        <end position="23"/>
    </location>
</feature>
<evidence type="ECO:0000256" key="1">
    <source>
        <dbReference type="SAM" id="MobiDB-lite"/>
    </source>
</evidence>
<evidence type="ECO:0000313" key="2">
    <source>
        <dbReference type="EMBL" id="CAK0797508.1"/>
    </source>
</evidence>